<evidence type="ECO:0000256" key="7">
    <source>
        <dbReference type="ARBA" id="ARBA00022490"/>
    </source>
</evidence>
<evidence type="ECO:0000256" key="3">
    <source>
        <dbReference type="ARBA" id="ARBA00004742"/>
    </source>
</evidence>
<keyword evidence="7" id="KW-0963">Cytoplasm</keyword>
<evidence type="ECO:0000256" key="5">
    <source>
        <dbReference type="ARBA" id="ARBA00012093"/>
    </source>
</evidence>
<dbReference type="GO" id="GO:0004794">
    <property type="term" value="F:threonine deaminase activity"/>
    <property type="evidence" value="ECO:0007669"/>
    <property type="project" value="TreeGrafter"/>
</dbReference>
<comment type="catalytic activity">
    <reaction evidence="10">
        <text>L-serine = pyruvate + NH4(+)</text>
        <dbReference type="Rhea" id="RHEA:19169"/>
        <dbReference type="ChEBI" id="CHEBI:15361"/>
        <dbReference type="ChEBI" id="CHEBI:28938"/>
        <dbReference type="ChEBI" id="CHEBI:33384"/>
        <dbReference type="EC" id="4.3.1.17"/>
    </reaction>
</comment>
<comment type="pathway">
    <text evidence="3">Carbohydrate biosynthesis; gluconeogenesis.</text>
</comment>
<dbReference type="PANTHER" id="PTHR48078:SF2">
    <property type="entry name" value="CATABOLIC L-SERINE_THREONINE DEHYDRATASE"/>
    <property type="match status" value="1"/>
</dbReference>
<dbReference type="FunFam" id="3.40.50.1100:FF:000040">
    <property type="entry name" value="L-serine dehydratase, putative"/>
    <property type="match status" value="1"/>
</dbReference>
<evidence type="ECO:0000256" key="4">
    <source>
        <dbReference type="ARBA" id="ARBA00010869"/>
    </source>
</evidence>
<dbReference type="STRING" id="416450.A0A1V6QE46"/>
<dbReference type="InterPro" id="IPR000634">
    <property type="entry name" value="Ser/Thr_deHydtase_PyrdxlP-BS"/>
</dbReference>
<dbReference type="GO" id="GO:0030170">
    <property type="term" value="F:pyridoxal phosphate binding"/>
    <property type="evidence" value="ECO:0007669"/>
    <property type="project" value="InterPro"/>
</dbReference>
<gene>
    <name evidence="12" type="ORF">PENANT_c005G10774</name>
</gene>
<comment type="cofactor">
    <cofactor evidence="1">
        <name>pyridoxal 5'-phosphate</name>
        <dbReference type="ChEBI" id="CHEBI:597326"/>
    </cofactor>
</comment>
<evidence type="ECO:0000313" key="12">
    <source>
        <dbReference type="EMBL" id="OQD87498.1"/>
    </source>
</evidence>
<dbReference type="GO" id="GO:0009097">
    <property type="term" value="P:isoleucine biosynthetic process"/>
    <property type="evidence" value="ECO:0007669"/>
    <property type="project" value="TreeGrafter"/>
</dbReference>
<dbReference type="InterPro" id="IPR001926">
    <property type="entry name" value="TrpB-like_PALP"/>
</dbReference>
<feature type="domain" description="Tryptophan synthase beta chain-like PALP" evidence="11">
    <location>
        <begin position="15"/>
        <end position="345"/>
    </location>
</feature>
<dbReference type="Pfam" id="PF00291">
    <property type="entry name" value="PALP"/>
    <property type="match status" value="1"/>
</dbReference>
<evidence type="ECO:0000256" key="6">
    <source>
        <dbReference type="ARBA" id="ARBA00022432"/>
    </source>
</evidence>
<evidence type="ECO:0000313" key="13">
    <source>
        <dbReference type="Proteomes" id="UP000191672"/>
    </source>
</evidence>
<dbReference type="PROSITE" id="PS00165">
    <property type="entry name" value="DEHYDRATASE_SER_THR"/>
    <property type="match status" value="1"/>
</dbReference>
<dbReference type="GO" id="GO:0005737">
    <property type="term" value="C:cytoplasm"/>
    <property type="evidence" value="ECO:0007669"/>
    <property type="project" value="UniProtKB-SubCell"/>
</dbReference>
<comment type="caution">
    <text evidence="12">The sequence shown here is derived from an EMBL/GenBank/DDBJ whole genome shotgun (WGS) entry which is preliminary data.</text>
</comment>
<dbReference type="Gene3D" id="3.40.50.1100">
    <property type="match status" value="2"/>
</dbReference>
<dbReference type="EMBL" id="MDYN01000005">
    <property type="protein sequence ID" value="OQD87498.1"/>
    <property type="molecule type" value="Genomic_DNA"/>
</dbReference>
<keyword evidence="8" id="KW-0663">Pyridoxal phosphate</keyword>
<dbReference type="AlphaFoldDB" id="A0A1V6QE46"/>
<dbReference type="EC" id="4.3.1.17" evidence="5"/>
<dbReference type="GO" id="GO:0006094">
    <property type="term" value="P:gluconeogenesis"/>
    <property type="evidence" value="ECO:0007669"/>
    <property type="project" value="UniProtKB-KW"/>
</dbReference>
<keyword evidence="9" id="KW-0456">Lyase</keyword>
<evidence type="ECO:0000259" key="11">
    <source>
        <dbReference type="Pfam" id="PF00291"/>
    </source>
</evidence>
<dbReference type="SUPFAM" id="SSF53686">
    <property type="entry name" value="Tryptophan synthase beta subunit-like PLP-dependent enzymes"/>
    <property type="match status" value="1"/>
</dbReference>
<organism evidence="12 13">
    <name type="scientific">Penicillium antarcticum</name>
    <dbReference type="NCBI Taxonomy" id="416450"/>
    <lineage>
        <taxon>Eukaryota</taxon>
        <taxon>Fungi</taxon>
        <taxon>Dikarya</taxon>
        <taxon>Ascomycota</taxon>
        <taxon>Pezizomycotina</taxon>
        <taxon>Eurotiomycetes</taxon>
        <taxon>Eurotiomycetidae</taxon>
        <taxon>Eurotiales</taxon>
        <taxon>Aspergillaceae</taxon>
        <taxon>Penicillium</taxon>
    </lineage>
</organism>
<dbReference type="GO" id="GO:0003941">
    <property type="term" value="F:L-serine ammonia-lyase activity"/>
    <property type="evidence" value="ECO:0007669"/>
    <property type="project" value="UniProtKB-EC"/>
</dbReference>
<protein>
    <recommendedName>
        <fullName evidence="5">L-serine ammonia-lyase</fullName>
        <ecNumber evidence="5">4.3.1.17</ecNumber>
    </recommendedName>
</protein>
<dbReference type="PANTHER" id="PTHR48078">
    <property type="entry name" value="THREONINE DEHYDRATASE, MITOCHONDRIAL-RELATED"/>
    <property type="match status" value="1"/>
</dbReference>
<accession>A0A1V6QE46</accession>
<evidence type="ECO:0000256" key="2">
    <source>
        <dbReference type="ARBA" id="ARBA00004496"/>
    </source>
</evidence>
<dbReference type="Proteomes" id="UP000191672">
    <property type="component" value="Unassembled WGS sequence"/>
</dbReference>
<sequence length="366" mass="38640">MGHFDAGHELKKPWIETPLIESATLSKAAGCRIFLKIESLQPSGSFKSRGIGNLVLTSLADPSNNGKTLHFFSSSAGNAGLAAVVASRDLGCACTVVVPLSASPMMVEKLRAAGASDVIRQGASWFEADAHLRETFIENEDTKPDSLTRNIYIPPFNHPDIWRGAGTMVDEMVRQLPPGCCGKADTFCSFPADAIICSVGGGGLLNGIVGGLERHLPTDRSTMPSKKAVRVIAVETAGADALAHSLRHGSLYTLPAITSQAITLGALCVAPQTFKNAQSPPPGVEVISVVGTDADAARGVVRLCDELRLEVELACGISVQVGLDRLKEVMPDLTPDSRVVIVVCGGSAVTPEMITDYRQKLANGWR</sequence>
<dbReference type="InterPro" id="IPR050147">
    <property type="entry name" value="Ser/Thr_Dehydratase"/>
</dbReference>
<comment type="similarity">
    <text evidence="4">Belongs to the serine/threonine dehydratase family.</text>
</comment>
<evidence type="ECO:0000256" key="10">
    <source>
        <dbReference type="ARBA" id="ARBA00049406"/>
    </source>
</evidence>
<dbReference type="GO" id="GO:0006565">
    <property type="term" value="P:L-serine catabolic process"/>
    <property type="evidence" value="ECO:0007669"/>
    <property type="project" value="TreeGrafter"/>
</dbReference>
<dbReference type="InterPro" id="IPR036052">
    <property type="entry name" value="TrpB-like_PALP_sf"/>
</dbReference>
<dbReference type="OrthoDB" id="7773036at2759"/>
<dbReference type="GO" id="GO:0006567">
    <property type="term" value="P:L-threonine catabolic process"/>
    <property type="evidence" value="ECO:0007669"/>
    <property type="project" value="TreeGrafter"/>
</dbReference>
<reference evidence="13" key="1">
    <citation type="journal article" date="2017" name="Nat. Microbiol.">
        <title>Global analysis of biosynthetic gene clusters reveals vast potential of secondary metabolite production in Penicillium species.</title>
        <authorList>
            <person name="Nielsen J.C."/>
            <person name="Grijseels S."/>
            <person name="Prigent S."/>
            <person name="Ji B."/>
            <person name="Dainat J."/>
            <person name="Nielsen K.F."/>
            <person name="Frisvad J.C."/>
            <person name="Workman M."/>
            <person name="Nielsen J."/>
        </authorList>
    </citation>
    <scope>NUCLEOTIDE SEQUENCE [LARGE SCALE GENOMIC DNA]</scope>
    <source>
        <strain evidence="13">IBT 31811</strain>
    </source>
</reference>
<evidence type="ECO:0000256" key="8">
    <source>
        <dbReference type="ARBA" id="ARBA00022898"/>
    </source>
</evidence>
<proteinExistence type="inferred from homology"/>
<name>A0A1V6QE46_9EURO</name>
<keyword evidence="6" id="KW-0312">Gluconeogenesis</keyword>
<evidence type="ECO:0000256" key="9">
    <source>
        <dbReference type="ARBA" id="ARBA00023239"/>
    </source>
</evidence>
<comment type="subcellular location">
    <subcellularLocation>
        <location evidence="2">Cytoplasm</location>
    </subcellularLocation>
</comment>
<keyword evidence="13" id="KW-1185">Reference proteome</keyword>
<evidence type="ECO:0000256" key="1">
    <source>
        <dbReference type="ARBA" id="ARBA00001933"/>
    </source>
</evidence>